<keyword evidence="2" id="KW-1185">Reference proteome</keyword>
<sequence length="115" mass="13074">METTKSFVVFLSRLWDHVRASDFEFDRSDVRYLKVRNSTHKFTFVQFGVFPSVGTLPTTPSSLIHVGVIYCERAFRELGYSGGENWQSYASAGAKSRVEYVLGVECIVESFCLDL</sequence>
<reference evidence="1 2" key="1">
    <citation type="journal article" date="2023" name="Plants (Basel)">
        <title>Bridging the Gap: Combining Genomics and Transcriptomics Approaches to Understand Stylosanthes scabra, an Orphan Legume from the Brazilian Caatinga.</title>
        <authorList>
            <person name="Ferreira-Neto J.R.C."/>
            <person name="da Silva M.D."/>
            <person name="Binneck E."/>
            <person name="de Melo N.F."/>
            <person name="da Silva R.H."/>
            <person name="de Melo A.L.T.M."/>
            <person name="Pandolfi V."/>
            <person name="Bustamante F.O."/>
            <person name="Brasileiro-Vidal A.C."/>
            <person name="Benko-Iseppon A.M."/>
        </authorList>
    </citation>
    <scope>NUCLEOTIDE SEQUENCE [LARGE SCALE GENOMIC DNA]</scope>
    <source>
        <tissue evidence="1">Leaves</tissue>
    </source>
</reference>
<dbReference type="EMBL" id="JASCZI010121204">
    <property type="protein sequence ID" value="MED6160514.1"/>
    <property type="molecule type" value="Genomic_DNA"/>
</dbReference>
<protein>
    <submittedName>
        <fullName evidence="1">Uncharacterized protein</fullName>
    </submittedName>
</protein>
<dbReference type="Proteomes" id="UP001341840">
    <property type="component" value="Unassembled WGS sequence"/>
</dbReference>
<organism evidence="1 2">
    <name type="scientific">Stylosanthes scabra</name>
    <dbReference type="NCBI Taxonomy" id="79078"/>
    <lineage>
        <taxon>Eukaryota</taxon>
        <taxon>Viridiplantae</taxon>
        <taxon>Streptophyta</taxon>
        <taxon>Embryophyta</taxon>
        <taxon>Tracheophyta</taxon>
        <taxon>Spermatophyta</taxon>
        <taxon>Magnoliopsida</taxon>
        <taxon>eudicotyledons</taxon>
        <taxon>Gunneridae</taxon>
        <taxon>Pentapetalae</taxon>
        <taxon>rosids</taxon>
        <taxon>fabids</taxon>
        <taxon>Fabales</taxon>
        <taxon>Fabaceae</taxon>
        <taxon>Papilionoideae</taxon>
        <taxon>50 kb inversion clade</taxon>
        <taxon>dalbergioids sensu lato</taxon>
        <taxon>Dalbergieae</taxon>
        <taxon>Pterocarpus clade</taxon>
        <taxon>Stylosanthes</taxon>
    </lineage>
</organism>
<proteinExistence type="predicted"/>
<comment type="caution">
    <text evidence="1">The sequence shown here is derived from an EMBL/GenBank/DDBJ whole genome shotgun (WGS) entry which is preliminary data.</text>
</comment>
<gene>
    <name evidence="1" type="ORF">PIB30_052116</name>
</gene>
<evidence type="ECO:0000313" key="2">
    <source>
        <dbReference type="Proteomes" id="UP001341840"/>
    </source>
</evidence>
<evidence type="ECO:0000313" key="1">
    <source>
        <dbReference type="EMBL" id="MED6160514.1"/>
    </source>
</evidence>
<accession>A0ABU6UHZ7</accession>
<name>A0ABU6UHZ7_9FABA</name>